<dbReference type="InterPro" id="IPR004087">
    <property type="entry name" value="KH_dom"/>
</dbReference>
<dbReference type="RefSeq" id="XP_035309685.1">
    <property type="nucleotide sequence ID" value="XM_035453794.1"/>
</dbReference>
<evidence type="ECO:0000313" key="4">
    <source>
        <dbReference type="Proteomes" id="UP001108280"/>
    </source>
</evidence>
<evidence type="ECO:0000256" key="2">
    <source>
        <dbReference type="PROSITE-ProRule" id="PRU00117"/>
    </source>
</evidence>
<reference evidence="5" key="1">
    <citation type="submission" date="2025-08" db="UniProtKB">
        <authorList>
            <consortium name="RefSeq"/>
        </authorList>
    </citation>
    <scope>IDENTIFICATION</scope>
    <source>
        <strain evidence="5">17A/GY</strain>
        <tissue evidence="5">Liver</tissue>
    </source>
</reference>
<accession>A0A9J7HH35</accession>
<dbReference type="FunFam" id="3.30.1370.10:FF:000056">
    <property type="entry name" value="Tudor and KH domain containing"/>
    <property type="match status" value="1"/>
</dbReference>
<dbReference type="SUPFAM" id="SSF54791">
    <property type="entry name" value="Eukaryotic type KH-domain (KH-domain type I)"/>
    <property type="match status" value="1"/>
</dbReference>
<gene>
    <name evidence="5" type="primary">LOC113831620</name>
</gene>
<dbReference type="InterPro" id="IPR004088">
    <property type="entry name" value="KH_dom_type_1"/>
</dbReference>
<proteinExistence type="predicted"/>
<dbReference type="PROSITE" id="PS50084">
    <property type="entry name" value="KH_TYPE_1"/>
    <property type="match status" value="1"/>
</dbReference>
<organism evidence="4 5">
    <name type="scientific">Cricetulus griseus</name>
    <name type="common">Chinese hamster</name>
    <name type="synonym">Cricetulus barabensis griseus</name>
    <dbReference type="NCBI Taxonomy" id="10029"/>
    <lineage>
        <taxon>Eukaryota</taxon>
        <taxon>Metazoa</taxon>
        <taxon>Chordata</taxon>
        <taxon>Craniata</taxon>
        <taxon>Vertebrata</taxon>
        <taxon>Euteleostomi</taxon>
        <taxon>Mammalia</taxon>
        <taxon>Eutheria</taxon>
        <taxon>Euarchontoglires</taxon>
        <taxon>Glires</taxon>
        <taxon>Rodentia</taxon>
        <taxon>Myomorpha</taxon>
        <taxon>Muroidea</taxon>
        <taxon>Cricetidae</taxon>
        <taxon>Cricetinae</taxon>
        <taxon>Cricetulus</taxon>
    </lineage>
</organism>
<dbReference type="SMART" id="SM00322">
    <property type="entry name" value="KH"/>
    <property type="match status" value="1"/>
</dbReference>
<dbReference type="GeneID" id="113831620"/>
<dbReference type="KEGG" id="cge:113831620"/>
<keyword evidence="2" id="KW-0694">RNA-binding</keyword>
<name>A0A9J7HH35_CRIGR</name>
<dbReference type="Pfam" id="PF00013">
    <property type="entry name" value="KH_1"/>
    <property type="match status" value="1"/>
</dbReference>
<sequence length="125" mass="13875">MATSWTRLSSIEKIALGLGIPASKAIALVLNRRYRESRGEGLTFVGEDDIKIEMRVPQEDVKLIIGRQGANIKQLRKQAGARIDVETENVGDERVLPISGIPVQVYKAKAAMHHILRKKKKHPGV</sequence>
<dbReference type="Gene3D" id="3.30.1370.10">
    <property type="entry name" value="K Homology domain, type 1"/>
    <property type="match status" value="1"/>
</dbReference>
<dbReference type="GO" id="GO:0003723">
    <property type="term" value="F:RNA binding"/>
    <property type="evidence" value="ECO:0007669"/>
    <property type="project" value="UniProtKB-UniRule"/>
</dbReference>
<dbReference type="PANTHER" id="PTHR10288">
    <property type="entry name" value="KH DOMAIN CONTAINING RNA BINDING PROTEIN"/>
    <property type="match status" value="1"/>
</dbReference>
<dbReference type="AlphaFoldDB" id="A0A9J7HH35"/>
<keyword evidence="4" id="KW-1185">Reference proteome</keyword>
<evidence type="ECO:0000313" key="5">
    <source>
        <dbReference type="RefSeq" id="XP_035309685.1"/>
    </source>
</evidence>
<protein>
    <submittedName>
        <fullName evidence="5">Tudor and KH domain-containing protein-like</fullName>
    </submittedName>
</protein>
<feature type="domain" description="K Homology" evidence="3">
    <location>
        <begin position="48"/>
        <end position="117"/>
    </location>
</feature>
<dbReference type="InterPro" id="IPR036612">
    <property type="entry name" value="KH_dom_type_1_sf"/>
</dbReference>
<evidence type="ECO:0000259" key="3">
    <source>
        <dbReference type="SMART" id="SM00322"/>
    </source>
</evidence>
<dbReference type="Proteomes" id="UP001108280">
    <property type="component" value="Unplaced"/>
</dbReference>
<keyword evidence="1" id="KW-0677">Repeat</keyword>
<evidence type="ECO:0000256" key="1">
    <source>
        <dbReference type="ARBA" id="ARBA00022737"/>
    </source>
</evidence>
<dbReference type="OrthoDB" id="9995375at2759"/>